<dbReference type="SUPFAM" id="SSF48208">
    <property type="entry name" value="Six-hairpin glycosidases"/>
    <property type="match status" value="1"/>
</dbReference>
<evidence type="ECO:0000256" key="3">
    <source>
        <dbReference type="PIRSR" id="PIRSR610905-1"/>
    </source>
</evidence>
<feature type="signal peptide" evidence="5">
    <location>
        <begin position="1"/>
        <end position="22"/>
    </location>
</feature>
<dbReference type="InterPro" id="IPR010905">
    <property type="entry name" value="Glyco_hydro_88"/>
</dbReference>
<organism evidence="6 7">
    <name type="scientific">Pedobacter miscanthi</name>
    <dbReference type="NCBI Taxonomy" id="2259170"/>
    <lineage>
        <taxon>Bacteria</taxon>
        <taxon>Pseudomonadati</taxon>
        <taxon>Bacteroidota</taxon>
        <taxon>Sphingobacteriia</taxon>
        <taxon>Sphingobacteriales</taxon>
        <taxon>Sphingobacteriaceae</taxon>
        <taxon>Pedobacter</taxon>
    </lineage>
</organism>
<dbReference type="AlphaFoldDB" id="A0A366KU08"/>
<dbReference type="Proteomes" id="UP000252081">
    <property type="component" value="Unassembled WGS sequence"/>
</dbReference>
<dbReference type="OrthoDB" id="428577at2"/>
<feature type="chain" id="PRO_5016569670" evidence="5">
    <location>
        <begin position="23"/>
        <end position="396"/>
    </location>
</feature>
<feature type="binding site" evidence="4">
    <location>
        <position position="251"/>
    </location>
    <ligand>
        <name>substrate</name>
    </ligand>
</feature>
<comment type="caution">
    <text evidence="6">The sequence shown here is derived from an EMBL/GenBank/DDBJ whole genome shotgun (WGS) entry which is preliminary data.</text>
</comment>
<feature type="active site" description="Proton donor" evidence="3">
    <location>
        <position position="175"/>
    </location>
</feature>
<name>A0A366KU08_9SPHI</name>
<evidence type="ECO:0000256" key="5">
    <source>
        <dbReference type="SAM" id="SignalP"/>
    </source>
</evidence>
<dbReference type="GO" id="GO:0052757">
    <property type="term" value="F:chondroitin hydrolase activity"/>
    <property type="evidence" value="ECO:0007669"/>
    <property type="project" value="TreeGrafter"/>
</dbReference>
<evidence type="ECO:0000313" key="6">
    <source>
        <dbReference type="EMBL" id="RBQ04332.1"/>
    </source>
</evidence>
<keyword evidence="1 6" id="KW-0378">Hydrolase</keyword>
<dbReference type="PANTHER" id="PTHR36845">
    <property type="entry name" value="HYDROLASE, PUTATIVE (AFU_ORTHOLOGUE AFUA_7G05090)-RELATED"/>
    <property type="match status" value="1"/>
</dbReference>
<keyword evidence="7" id="KW-1185">Reference proteome</keyword>
<evidence type="ECO:0000256" key="1">
    <source>
        <dbReference type="ARBA" id="ARBA00022801"/>
    </source>
</evidence>
<accession>A0A366KU08</accession>
<feature type="binding site" evidence="4">
    <location>
        <position position="235"/>
    </location>
    <ligand>
        <name>substrate</name>
    </ligand>
</feature>
<dbReference type="InterPro" id="IPR052369">
    <property type="entry name" value="UG_Glycosaminoglycan_Hydrolase"/>
</dbReference>
<dbReference type="EMBL" id="QNQU01000017">
    <property type="protein sequence ID" value="RBQ04332.1"/>
    <property type="molecule type" value="Genomic_DNA"/>
</dbReference>
<comment type="similarity">
    <text evidence="2">Belongs to the glycosyl hydrolase 88 family.</text>
</comment>
<sequence length="396" mass="45009">MKMKKTNLIAALLMLTGLNTFAQTEKKPMAQLINDEFKFAADQYKVLAKNIPAGKTPQTFENGKPVNYDIKWWCSGFYSGSLWYIYEQTKDASIKQEAEAALKVIEPNQTYTGNHDLGFMMYCSFGNAYRLTGKPEYKAVIQRSSESLATRYRPVVKSIQSWNKSKYWECPVIIDNMMNLEMLNWTSDNGGDKKFKEISVIHANTALKNHFRPDFSSFHVVDYNPQTGEVIKKATWQGAANCSAWARGQGWALYGYTMMYRFTKDETYLKQAIGIAHFILNHPNLPADKIPFWDFDAQGIPFAKRDASAGALMASALLELAQYTTGNEKTEFKSAAETMIYSLSSSAYHAKLGENGGYLLMHSTGAYPLNSEIDVPLIYADYYYLEALARYKKWYL</sequence>
<feature type="binding site" evidence="4">
    <location>
        <position position="175"/>
    </location>
    <ligand>
        <name>substrate</name>
    </ligand>
</feature>
<reference evidence="6 7" key="1">
    <citation type="submission" date="2018-07" db="EMBL/GenBank/DDBJ databases">
        <title>A draft genome of a endophytic bacteria, a new species of Pedobacter.</title>
        <authorList>
            <person name="Zhang Z.D."/>
            <person name="Chen Z.J."/>
        </authorList>
    </citation>
    <scope>NUCLEOTIDE SEQUENCE [LARGE SCALE GENOMIC DNA]</scope>
    <source>
        <strain evidence="6 7">RS10</strain>
    </source>
</reference>
<dbReference type="InterPro" id="IPR008928">
    <property type="entry name" value="6-hairpin_glycosidase_sf"/>
</dbReference>
<evidence type="ECO:0000313" key="7">
    <source>
        <dbReference type="Proteomes" id="UP000252081"/>
    </source>
</evidence>
<dbReference type="InterPro" id="IPR012341">
    <property type="entry name" value="6hp_glycosidase-like_sf"/>
</dbReference>
<keyword evidence="5" id="KW-0732">Signal</keyword>
<proteinExistence type="inferred from homology"/>
<feature type="binding site" evidence="4">
    <location>
        <position position="116"/>
    </location>
    <ligand>
        <name>substrate</name>
    </ligand>
</feature>
<gene>
    <name evidence="6" type="ORF">DRW42_19235</name>
</gene>
<dbReference type="Gene3D" id="1.50.10.10">
    <property type="match status" value="1"/>
</dbReference>
<evidence type="ECO:0000256" key="4">
    <source>
        <dbReference type="PIRSR" id="PIRSR610905-2"/>
    </source>
</evidence>
<dbReference type="GO" id="GO:0000272">
    <property type="term" value="P:polysaccharide catabolic process"/>
    <property type="evidence" value="ECO:0007669"/>
    <property type="project" value="TreeGrafter"/>
</dbReference>
<dbReference type="Pfam" id="PF07470">
    <property type="entry name" value="Glyco_hydro_88"/>
    <property type="match status" value="1"/>
</dbReference>
<feature type="active site" description="Nucleophile" evidence="3">
    <location>
        <position position="116"/>
    </location>
</feature>
<protein>
    <submittedName>
        <fullName evidence="6">Glucuronyl hydrolase</fullName>
    </submittedName>
</protein>
<dbReference type="PANTHER" id="PTHR36845:SF1">
    <property type="entry name" value="HYDROLASE, PUTATIVE (AFU_ORTHOLOGUE AFUA_7G05090)-RELATED"/>
    <property type="match status" value="1"/>
</dbReference>
<feature type="binding site" evidence="4">
    <location>
        <position position="247"/>
    </location>
    <ligand>
        <name>substrate</name>
    </ligand>
</feature>
<evidence type="ECO:0000256" key="2">
    <source>
        <dbReference type="ARBA" id="ARBA00038358"/>
    </source>
</evidence>